<dbReference type="GO" id="GO:0008168">
    <property type="term" value="F:methyltransferase activity"/>
    <property type="evidence" value="ECO:0007669"/>
    <property type="project" value="UniProtKB-KW"/>
</dbReference>
<dbReference type="CDD" id="cd02440">
    <property type="entry name" value="AdoMet_MTases"/>
    <property type="match status" value="1"/>
</dbReference>
<proteinExistence type="predicted"/>
<dbReference type="InterPro" id="IPR029063">
    <property type="entry name" value="SAM-dependent_MTases_sf"/>
</dbReference>
<evidence type="ECO:0000313" key="2">
    <source>
        <dbReference type="EMBL" id="HIT17108.1"/>
    </source>
</evidence>
<protein>
    <submittedName>
        <fullName evidence="2">Class I SAM-dependent methyltransferase</fullName>
    </submittedName>
</protein>
<sequence>MDKKIQKESLKAWEKNATFWDEQMGDYSNDFHNQVVKPKVTSLLNIKKGDYILDVACGNGNYAAYMASQGAQVVAFDFSKKMIALAKKRHQNESDIEFCVADATNPKELKKLQKMGPYDKMVSNMAIMDIATIQPLFDFAYQSLKKGGYFVFSTQHPCFVTLTNQYKTFHYYQGEAIANQPCLQYYYHRSLQDLFHVCFQSGFVIDGFEESYYKQKEIPEIIIVRAKKE</sequence>
<dbReference type="PANTHER" id="PTHR43861:SF1">
    <property type="entry name" value="TRANS-ACONITATE 2-METHYLTRANSFERASE"/>
    <property type="match status" value="1"/>
</dbReference>
<dbReference type="Proteomes" id="UP000886893">
    <property type="component" value="Unassembled WGS sequence"/>
</dbReference>
<dbReference type="PANTHER" id="PTHR43861">
    <property type="entry name" value="TRANS-ACONITATE 2-METHYLTRANSFERASE-RELATED"/>
    <property type="match status" value="1"/>
</dbReference>
<organism evidence="2 3">
    <name type="scientific">Candidatus Caccosoma faecigallinarum</name>
    <dbReference type="NCBI Taxonomy" id="2840720"/>
    <lineage>
        <taxon>Bacteria</taxon>
        <taxon>Bacillati</taxon>
        <taxon>Bacillota</taxon>
        <taxon>Bacillota incertae sedis</taxon>
        <taxon>Candidatus Caccosoma</taxon>
    </lineage>
</organism>
<reference evidence="2" key="1">
    <citation type="submission" date="2020-10" db="EMBL/GenBank/DDBJ databases">
        <authorList>
            <person name="Gilroy R."/>
        </authorList>
    </citation>
    <scope>NUCLEOTIDE SEQUENCE</scope>
    <source>
        <strain evidence="2">14508</strain>
    </source>
</reference>
<dbReference type="AlphaFoldDB" id="A0A9D1KA01"/>
<dbReference type="Pfam" id="PF13847">
    <property type="entry name" value="Methyltransf_31"/>
    <property type="match status" value="1"/>
</dbReference>
<name>A0A9D1KA01_9FIRM</name>
<dbReference type="Gene3D" id="3.40.50.150">
    <property type="entry name" value="Vaccinia Virus protein VP39"/>
    <property type="match status" value="1"/>
</dbReference>
<keyword evidence="2" id="KW-0808">Transferase</keyword>
<feature type="domain" description="Methyltransferase" evidence="1">
    <location>
        <begin position="46"/>
        <end position="156"/>
    </location>
</feature>
<dbReference type="GO" id="GO:0032259">
    <property type="term" value="P:methylation"/>
    <property type="evidence" value="ECO:0007669"/>
    <property type="project" value="UniProtKB-KW"/>
</dbReference>
<gene>
    <name evidence="2" type="ORF">IAD04_01845</name>
</gene>
<keyword evidence="2" id="KW-0489">Methyltransferase</keyword>
<evidence type="ECO:0000259" key="1">
    <source>
        <dbReference type="Pfam" id="PF13847"/>
    </source>
</evidence>
<comment type="caution">
    <text evidence="2">The sequence shown here is derived from an EMBL/GenBank/DDBJ whole genome shotgun (WGS) entry which is preliminary data.</text>
</comment>
<dbReference type="EMBL" id="DVKI01000054">
    <property type="protein sequence ID" value="HIT17108.1"/>
    <property type="molecule type" value="Genomic_DNA"/>
</dbReference>
<evidence type="ECO:0000313" key="3">
    <source>
        <dbReference type="Proteomes" id="UP000886893"/>
    </source>
</evidence>
<reference evidence="2" key="2">
    <citation type="journal article" date="2021" name="PeerJ">
        <title>Extensive microbial diversity within the chicken gut microbiome revealed by metagenomics and culture.</title>
        <authorList>
            <person name="Gilroy R."/>
            <person name="Ravi A."/>
            <person name="Getino M."/>
            <person name="Pursley I."/>
            <person name="Horton D.L."/>
            <person name="Alikhan N.F."/>
            <person name="Baker D."/>
            <person name="Gharbi K."/>
            <person name="Hall N."/>
            <person name="Watson M."/>
            <person name="Adriaenssens E.M."/>
            <person name="Foster-Nyarko E."/>
            <person name="Jarju S."/>
            <person name="Secka A."/>
            <person name="Antonio M."/>
            <person name="Oren A."/>
            <person name="Chaudhuri R.R."/>
            <person name="La Ragione R."/>
            <person name="Hildebrand F."/>
            <person name="Pallen M.J."/>
        </authorList>
    </citation>
    <scope>NUCLEOTIDE SEQUENCE</scope>
    <source>
        <strain evidence="2">14508</strain>
    </source>
</reference>
<dbReference type="SUPFAM" id="SSF53335">
    <property type="entry name" value="S-adenosyl-L-methionine-dependent methyltransferases"/>
    <property type="match status" value="1"/>
</dbReference>
<accession>A0A9D1KA01</accession>
<dbReference type="InterPro" id="IPR025714">
    <property type="entry name" value="Methyltranfer_dom"/>
</dbReference>